<dbReference type="Proteomes" id="UP000887577">
    <property type="component" value="Unplaced"/>
</dbReference>
<organism evidence="1 2">
    <name type="scientific">Panagrolaimus superbus</name>
    <dbReference type="NCBI Taxonomy" id="310955"/>
    <lineage>
        <taxon>Eukaryota</taxon>
        <taxon>Metazoa</taxon>
        <taxon>Ecdysozoa</taxon>
        <taxon>Nematoda</taxon>
        <taxon>Chromadorea</taxon>
        <taxon>Rhabditida</taxon>
        <taxon>Tylenchina</taxon>
        <taxon>Panagrolaimomorpha</taxon>
        <taxon>Panagrolaimoidea</taxon>
        <taxon>Panagrolaimidae</taxon>
        <taxon>Panagrolaimus</taxon>
    </lineage>
</organism>
<evidence type="ECO:0000313" key="2">
    <source>
        <dbReference type="WBParaSite" id="PSU_v2.g3663.t1"/>
    </source>
</evidence>
<dbReference type="WBParaSite" id="PSU_v2.g3663.t1">
    <property type="protein sequence ID" value="PSU_v2.g3663.t1"/>
    <property type="gene ID" value="PSU_v2.g3663"/>
</dbReference>
<sequence length="88" mass="10193">MQTLLFLVTDFPRESALMDYALRVNDFVTDKIVMLTDSSPDDAYTSILRRCGFYAAPYFHYRGQKYVVFELQHVSGAYFTVGFKVSQE</sequence>
<name>A0A914Z059_9BILA</name>
<reference evidence="2" key="1">
    <citation type="submission" date="2022-11" db="UniProtKB">
        <authorList>
            <consortium name="WormBaseParasite"/>
        </authorList>
    </citation>
    <scope>IDENTIFICATION</scope>
</reference>
<accession>A0A914Z059</accession>
<keyword evidence="1" id="KW-1185">Reference proteome</keyword>
<proteinExistence type="predicted"/>
<evidence type="ECO:0000313" key="1">
    <source>
        <dbReference type="Proteomes" id="UP000887577"/>
    </source>
</evidence>
<dbReference type="AlphaFoldDB" id="A0A914Z059"/>
<protein>
    <submittedName>
        <fullName evidence="2">Uncharacterized protein</fullName>
    </submittedName>
</protein>